<evidence type="ECO:0000256" key="1">
    <source>
        <dbReference type="ARBA" id="ARBA00010333"/>
    </source>
</evidence>
<evidence type="ECO:0000313" key="5">
    <source>
        <dbReference type="EMBL" id="MEI4550707.1"/>
    </source>
</evidence>
<comment type="similarity">
    <text evidence="1">Belongs to the bacterial solute-binding protein 3 family.</text>
</comment>
<dbReference type="SUPFAM" id="SSF53850">
    <property type="entry name" value="Periplasmic binding protein-like II"/>
    <property type="match status" value="1"/>
</dbReference>
<feature type="signal peptide" evidence="3">
    <location>
        <begin position="1"/>
        <end position="23"/>
    </location>
</feature>
<comment type="caution">
    <text evidence="5">The sequence shown here is derived from an EMBL/GenBank/DDBJ whole genome shotgun (WGS) entry which is preliminary data.</text>
</comment>
<evidence type="ECO:0000256" key="3">
    <source>
        <dbReference type="SAM" id="SignalP"/>
    </source>
</evidence>
<reference evidence="5 6" key="1">
    <citation type="submission" date="2023-12" db="EMBL/GenBank/DDBJ databases">
        <title>Friends and Foes: Symbiotic and Algicidal bacterial influence on Karenia brevis blooms.</title>
        <authorList>
            <person name="Fei C."/>
            <person name="Mohamed A.R."/>
            <person name="Booker A."/>
            <person name="Arshad M."/>
            <person name="Klass S."/>
            <person name="Ahn S."/>
            <person name="Gilbert P.M."/>
            <person name="Heil C.A."/>
            <person name="Martinez J.M."/>
            <person name="Amin S.A."/>
        </authorList>
    </citation>
    <scope>NUCLEOTIDE SEQUENCE [LARGE SCALE GENOMIC DNA]</scope>
    <source>
        <strain evidence="5 6">CE15</strain>
    </source>
</reference>
<dbReference type="PANTHER" id="PTHR35936:SF25">
    <property type="entry name" value="ABC TRANSPORTER SUBSTRATE-BINDING PROTEIN"/>
    <property type="match status" value="1"/>
</dbReference>
<evidence type="ECO:0000313" key="6">
    <source>
        <dbReference type="Proteomes" id="UP001382455"/>
    </source>
</evidence>
<keyword evidence="6" id="KW-1185">Reference proteome</keyword>
<dbReference type="PANTHER" id="PTHR35936">
    <property type="entry name" value="MEMBRANE-BOUND LYTIC MUREIN TRANSGLYCOSYLASE F"/>
    <property type="match status" value="1"/>
</dbReference>
<dbReference type="Proteomes" id="UP001382455">
    <property type="component" value="Unassembled WGS sequence"/>
</dbReference>
<feature type="chain" id="PRO_5045137499" evidence="3">
    <location>
        <begin position="24"/>
        <end position="257"/>
    </location>
</feature>
<dbReference type="RefSeq" id="WP_138631531.1">
    <property type="nucleotide sequence ID" value="NZ_JBAWKS010000001.1"/>
</dbReference>
<protein>
    <submittedName>
        <fullName evidence="5">Transporter substrate-binding domain-containing protein</fullName>
    </submittedName>
</protein>
<accession>A0ABU8EXJ9</accession>
<feature type="domain" description="Solute-binding protein family 3/N-terminal" evidence="4">
    <location>
        <begin position="26"/>
        <end position="253"/>
    </location>
</feature>
<evidence type="ECO:0000259" key="4">
    <source>
        <dbReference type="SMART" id="SM00062"/>
    </source>
</evidence>
<sequence>MKIKYVAPFIIFVSLLMAAPSFASSRLVVAVDHAPPYSYTQGETRPRGLLIDIMMRISKQLNVSLQLIPCPISRCVQLIKSGQADIGGAFIKTLERQRDMAFLEPAYMVLNSPFVFYAQTESKTVVNTFDDLYGKRIGIVRGAAHFARFDNDQKLMKIAVQSEKVAMDLLLKGRLDVVIAVEQTADHSLSVLNQPSHRLKKLTYRHDEPILGYAVASKRSEKQKLIEQVQVALLDLAKSGELSQIVDLYDLPPVAVK</sequence>
<dbReference type="InterPro" id="IPR001638">
    <property type="entry name" value="Solute-binding_3/MltF_N"/>
</dbReference>
<dbReference type="Pfam" id="PF00497">
    <property type="entry name" value="SBP_bac_3"/>
    <property type="match status" value="1"/>
</dbReference>
<keyword evidence="2 3" id="KW-0732">Signal</keyword>
<organism evidence="5 6">
    <name type="scientific">Pseudoalteromonas spongiae</name>
    <dbReference type="NCBI Taxonomy" id="298657"/>
    <lineage>
        <taxon>Bacteria</taxon>
        <taxon>Pseudomonadati</taxon>
        <taxon>Pseudomonadota</taxon>
        <taxon>Gammaproteobacteria</taxon>
        <taxon>Alteromonadales</taxon>
        <taxon>Pseudoalteromonadaceae</taxon>
        <taxon>Pseudoalteromonas</taxon>
    </lineage>
</organism>
<evidence type="ECO:0000256" key="2">
    <source>
        <dbReference type="ARBA" id="ARBA00022729"/>
    </source>
</evidence>
<proteinExistence type="inferred from homology"/>
<name>A0ABU8EXJ9_9GAMM</name>
<dbReference type="Gene3D" id="3.40.190.10">
    <property type="entry name" value="Periplasmic binding protein-like II"/>
    <property type="match status" value="2"/>
</dbReference>
<dbReference type="SMART" id="SM00062">
    <property type="entry name" value="PBPb"/>
    <property type="match status" value="1"/>
</dbReference>
<gene>
    <name evidence="5" type="ORF">WAE96_13635</name>
</gene>
<dbReference type="EMBL" id="JBAWKS010000001">
    <property type="protein sequence ID" value="MEI4550707.1"/>
    <property type="molecule type" value="Genomic_DNA"/>
</dbReference>